<dbReference type="PANTHER" id="PTHR46796:SF6">
    <property type="entry name" value="ARAC SUBFAMILY"/>
    <property type="match status" value="1"/>
</dbReference>
<name>A0A839U5E7_9HYPH</name>
<evidence type="ECO:0000256" key="2">
    <source>
        <dbReference type="ARBA" id="ARBA00023125"/>
    </source>
</evidence>
<dbReference type="InterPro" id="IPR018060">
    <property type="entry name" value="HTH_AraC"/>
</dbReference>
<gene>
    <name evidence="5" type="ORF">FHS21_002741</name>
</gene>
<evidence type="ECO:0000259" key="4">
    <source>
        <dbReference type="PROSITE" id="PS01124"/>
    </source>
</evidence>
<dbReference type="InterPro" id="IPR009057">
    <property type="entry name" value="Homeodomain-like_sf"/>
</dbReference>
<dbReference type="SUPFAM" id="SSF46689">
    <property type="entry name" value="Homeodomain-like"/>
    <property type="match status" value="1"/>
</dbReference>
<proteinExistence type="predicted"/>
<dbReference type="Pfam" id="PF14525">
    <property type="entry name" value="AraC_binding_2"/>
    <property type="match status" value="1"/>
</dbReference>
<dbReference type="AlphaFoldDB" id="A0A839U5E7"/>
<organism evidence="5 6">
    <name type="scientific">Phyllobacterium trifolii</name>
    <dbReference type="NCBI Taxonomy" id="300193"/>
    <lineage>
        <taxon>Bacteria</taxon>
        <taxon>Pseudomonadati</taxon>
        <taxon>Pseudomonadota</taxon>
        <taxon>Alphaproteobacteria</taxon>
        <taxon>Hyphomicrobiales</taxon>
        <taxon>Phyllobacteriaceae</taxon>
        <taxon>Phyllobacterium</taxon>
    </lineage>
</organism>
<keyword evidence="1" id="KW-0805">Transcription regulation</keyword>
<dbReference type="PROSITE" id="PS01124">
    <property type="entry name" value="HTH_ARAC_FAMILY_2"/>
    <property type="match status" value="1"/>
</dbReference>
<dbReference type="EMBL" id="JACHXN010000007">
    <property type="protein sequence ID" value="MBB3146326.1"/>
    <property type="molecule type" value="Genomic_DNA"/>
</dbReference>
<evidence type="ECO:0000256" key="1">
    <source>
        <dbReference type="ARBA" id="ARBA00023015"/>
    </source>
</evidence>
<protein>
    <submittedName>
        <fullName evidence="5">AraC-like DNA-binding protein</fullName>
    </submittedName>
</protein>
<accession>A0A839U5E7</accession>
<sequence length="383" mass="41820">MNAHDHIAPSDVSLDRNFAHAAAGSAINCPPPQPKRTSSGAFSIPAFKFDTSGVPIDHQYESWRNSFSSMLELGECRDTSRGFEGKQTVWDLGSLAFSRIRTSALEFASVPGHTRRETLDHWALTLPLDGSISTEGPAGGFQGGAGIVQVHSLGRWFEGSVTDSDMLVLFVPRDSDPEVARALSAAEFSSVDTAMGRLLSDYFIGLAKRLPAVEADNLPELVGATQAMIRACLLPSPGNIEEAQAPIARVLLEKARHIVQSRLFDPSFNAKVLRRDLAISRTGLYRMFEPFGGVMHYLQHQRLLDAHAALADPNDKRRIIEIAEQRCFSDGAEFSRAFKREFGYTPSEVRAGRKSGVPSRPAGEIATAAPEERLGLLLRKLHG</sequence>
<dbReference type="RefSeq" id="WP_183662175.1">
    <property type="nucleotide sequence ID" value="NZ_JACHXN010000007.1"/>
</dbReference>
<dbReference type="Pfam" id="PF12833">
    <property type="entry name" value="HTH_18"/>
    <property type="match status" value="1"/>
</dbReference>
<feature type="domain" description="HTH araC/xylS-type" evidence="4">
    <location>
        <begin position="253"/>
        <end position="352"/>
    </location>
</feature>
<dbReference type="SMART" id="SM00342">
    <property type="entry name" value="HTH_ARAC"/>
    <property type="match status" value="1"/>
</dbReference>
<dbReference type="Gene3D" id="1.10.10.60">
    <property type="entry name" value="Homeodomain-like"/>
    <property type="match status" value="1"/>
</dbReference>
<dbReference type="InterPro" id="IPR050204">
    <property type="entry name" value="AraC_XylS_family_regulators"/>
</dbReference>
<dbReference type="PANTHER" id="PTHR46796">
    <property type="entry name" value="HTH-TYPE TRANSCRIPTIONAL ACTIVATOR RHAS-RELATED"/>
    <property type="match status" value="1"/>
</dbReference>
<evidence type="ECO:0000313" key="5">
    <source>
        <dbReference type="EMBL" id="MBB3146326.1"/>
    </source>
</evidence>
<evidence type="ECO:0000313" key="6">
    <source>
        <dbReference type="Proteomes" id="UP000554520"/>
    </source>
</evidence>
<dbReference type="GO" id="GO:0043565">
    <property type="term" value="F:sequence-specific DNA binding"/>
    <property type="evidence" value="ECO:0007669"/>
    <property type="project" value="InterPro"/>
</dbReference>
<keyword evidence="3" id="KW-0804">Transcription</keyword>
<dbReference type="GO" id="GO:0003700">
    <property type="term" value="F:DNA-binding transcription factor activity"/>
    <property type="evidence" value="ECO:0007669"/>
    <property type="project" value="InterPro"/>
</dbReference>
<dbReference type="InterPro" id="IPR035418">
    <property type="entry name" value="AraC-bd_2"/>
</dbReference>
<keyword evidence="2 5" id="KW-0238">DNA-binding</keyword>
<dbReference type="Proteomes" id="UP000554520">
    <property type="component" value="Unassembled WGS sequence"/>
</dbReference>
<keyword evidence="6" id="KW-1185">Reference proteome</keyword>
<comment type="caution">
    <text evidence="5">The sequence shown here is derived from an EMBL/GenBank/DDBJ whole genome shotgun (WGS) entry which is preliminary data.</text>
</comment>
<evidence type="ECO:0000256" key="3">
    <source>
        <dbReference type="ARBA" id="ARBA00023163"/>
    </source>
</evidence>
<reference evidence="5 6" key="1">
    <citation type="submission" date="2020-08" db="EMBL/GenBank/DDBJ databases">
        <title>Genomic Encyclopedia of Type Strains, Phase III (KMG-III): the genomes of soil and plant-associated and newly described type strains.</title>
        <authorList>
            <person name="Whitman W."/>
        </authorList>
    </citation>
    <scope>NUCLEOTIDE SEQUENCE [LARGE SCALE GENOMIC DNA]</scope>
    <source>
        <strain evidence="5 6">CECT 7015</strain>
    </source>
</reference>